<dbReference type="EMBL" id="BKCJ011330215">
    <property type="protein sequence ID" value="GFD21492.1"/>
    <property type="molecule type" value="Genomic_DNA"/>
</dbReference>
<accession>A0A699UEN7</accession>
<proteinExistence type="predicted"/>
<reference evidence="2" key="1">
    <citation type="journal article" date="2019" name="Sci. Rep.">
        <title>Draft genome of Tanacetum cinerariifolium, the natural source of mosquito coil.</title>
        <authorList>
            <person name="Yamashiro T."/>
            <person name="Shiraishi A."/>
            <person name="Satake H."/>
            <person name="Nakayama K."/>
        </authorList>
    </citation>
    <scope>NUCLEOTIDE SEQUENCE</scope>
</reference>
<comment type="caution">
    <text evidence="2">The sequence shown here is derived from an EMBL/GenBank/DDBJ whole genome shotgun (WGS) entry which is preliminary data.</text>
</comment>
<evidence type="ECO:0000313" key="2">
    <source>
        <dbReference type="EMBL" id="GFD21492.1"/>
    </source>
</evidence>
<dbReference type="AlphaFoldDB" id="A0A699UEN7"/>
<organism evidence="2">
    <name type="scientific">Tanacetum cinerariifolium</name>
    <name type="common">Dalmatian daisy</name>
    <name type="synonym">Chrysanthemum cinerariifolium</name>
    <dbReference type="NCBI Taxonomy" id="118510"/>
    <lineage>
        <taxon>Eukaryota</taxon>
        <taxon>Viridiplantae</taxon>
        <taxon>Streptophyta</taxon>
        <taxon>Embryophyta</taxon>
        <taxon>Tracheophyta</taxon>
        <taxon>Spermatophyta</taxon>
        <taxon>Magnoliopsida</taxon>
        <taxon>eudicotyledons</taxon>
        <taxon>Gunneridae</taxon>
        <taxon>Pentapetalae</taxon>
        <taxon>asterids</taxon>
        <taxon>campanulids</taxon>
        <taxon>Asterales</taxon>
        <taxon>Asteraceae</taxon>
        <taxon>Asteroideae</taxon>
        <taxon>Anthemideae</taxon>
        <taxon>Anthemidinae</taxon>
        <taxon>Tanacetum</taxon>
    </lineage>
</organism>
<gene>
    <name evidence="2" type="ORF">Tci_893461</name>
</gene>
<evidence type="ECO:0000256" key="1">
    <source>
        <dbReference type="SAM" id="MobiDB-lite"/>
    </source>
</evidence>
<sequence>MEVDIKEDENEPKFTYPYEEVDPLNPLSPASESEPEDVIEMASLSRRMCGRETAHALVKKKGKAKDEYYGKLI</sequence>
<feature type="compositionally biased region" description="Acidic residues" evidence="1">
    <location>
        <begin position="1"/>
        <end position="10"/>
    </location>
</feature>
<protein>
    <submittedName>
        <fullName evidence="2">Uncharacterized protein</fullName>
    </submittedName>
</protein>
<feature type="region of interest" description="Disordered" evidence="1">
    <location>
        <begin position="1"/>
        <end position="36"/>
    </location>
</feature>
<name>A0A699UEN7_TANCI</name>